<dbReference type="InterPro" id="IPR039877">
    <property type="entry name" value="TMEM131-like"/>
</dbReference>
<keyword evidence="5 8" id="KW-1133">Transmembrane helix</keyword>
<dbReference type="GO" id="GO:0016020">
    <property type="term" value="C:membrane"/>
    <property type="evidence" value="ECO:0007669"/>
    <property type="project" value="UniProtKB-SubCell"/>
</dbReference>
<keyword evidence="3 8" id="KW-0812">Transmembrane</keyword>
<reference evidence="14 15" key="1">
    <citation type="journal article" date="2016" name="DNA Res.">
        <title>The draft genome of MD-2 pineapple using hybrid error correction of long reads.</title>
        <authorList>
            <person name="Redwan R.M."/>
            <person name="Saidin A."/>
            <person name="Kumar S.V."/>
        </authorList>
    </citation>
    <scope>NUCLEOTIDE SEQUENCE [LARGE SCALE GENOMIC DNA]</scope>
    <source>
        <strain evidence="15">cv. MD2</strain>
        <tissue evidence="14">Leaf</tissue>
    </source>
</reference>
<feature type="non-terminal residue" evidence="14">
    <location>
        <position position="1"/>
    </location>
</feature>
<keyword evidence="4 9" id="KW-0732">Signal</keyword>
<evidence type="ECO:0000259" key="12">
    <source>
        <dbReference type="Pfam" id="PF24495"/>
    </source>
</evidence>
<feature type="domain" description="Transmembrane protein 131-like N-terminal" evidence="10">
    <location>
        <begin position="175"/>
        <end position="258"/>
    </location>
</feature>
<feature type="chain" id="PRO_5008508192" evidence="9">
    <location>
        <begin position="27"/>
        <end position="1254"/>
    </location>
</feature>
<feature type="domain" description="TMEM131L fifth Ig-like" evidence="13">
    <location>
        <begin position="800"/>
        <end position="864"/>
    </location>
</feature>
<evidence type="ECO:0000256" key="7">
    <source>
        <dbReference type="SAM" id="MobiDB-lite"/>
    </source>
</evidence>
<evidence type="ECO:0000313" key="14">
    <source>
        <dbReference type="EMBL" id="OAY70674.1"/>
    </source>
</evidence>
<dbReference type="Pfam" id="PF12371">
    <property type="entry name" value="TMEM131_like_N"/>
    <property type="match status" value="1"/>
</dbReference>
<organism evidence="14 15">
    <name type="scientific">Ananas comosus</name>
    <name type="common">Pineapple</name>
    <name type="synonym">Ananas ananas</name>
    <dbReference type="NCBI Taxonomy" id="4615"/>
    <lineage>
        <taxon>Eukaryota</taxon>
        <taxon>Viridiplantae</taxon>
        <taxon>Streptophyta</taxon>
        <taxon>Embryophyta</taxon>
        <taxon>Tracheophyta</taxon>
        <taxon>Spermatophyta</taxon>
        <taxon>Magnoliopsida</taxon>
        <taxon>Liliopsida</taxon>
        <taxon>Poales</taxon>
        <taxon>Bromeliaceae</taxon>
        <taxon>Bromelioideae</taxon>
        <taxon>Ananas</taxon>
    </lineage>
</organism>
<feature type="signal peptide" evidence="9">
    <location>
        <begin position="1"/>
        <end position="26"/>
    </location>
</feature>
<dbReference type="Pfam" id="PF24501">
    <property type="entry name" value="Ig_TMEM131L_5"/>
    <property type="match status" value="1"/>
</dbReference>
<evidence type="ECO:0000256" key="5">
    <source>
        <dbReference type="ARBA" id="ARBA00022989"/>
    </source>
</evidence>
<evidence type="ECO:0000259" key="11">
    <source>
        <dbReference type="Pfam" id="PF24474"/>
    </source>
</evidence>
<evidence type="ECO:0000256" key="6">
    <source>
        <dbReference type="ARBA" id="ARBA00023136"/>
    </source>
</evidence>
<name>A0A199V0V6_ANACO</name>
<dbReference type="InterPro" id="IPR056001">
    <property type="entry name" value="DUF7579"/>
</dbReference>
<protein>
    <submittedName>
        <fullName evidence="14">Transmembrane protein 1</fullName>
    </submittedName>
</protein>
<feature type="transmembrane region" description="Helical" evidence="8">
    <location>
        <begin position="893"/>
        <end position="914"/>
    </location>
</feature>
<evidence type="ECO:0000256" key="9">
    <source>
        <dbReference type="SAM" id="SignalP"/>
    </source>
</evidence>
<feature type="region of interest" description="Disordered" evidence="7">
    <location>
        <begin position="935"/>
        <end position="1013"/>
    </location>
</feature>
<evidence type="ECO:0000256" key="3">
    <source>
        <dbReference type="ARBA" id="ARBA00022692"/>
    </source>
</evidence>
<feature type="domain" description="TMEM131 second Ig-like" evidence="12">
    <location>
        <begin position="275"/>
        <end position="312"/>
    </location>
</feature>
<dbReference type="PANTHER" id="PTHR22050:SF0">
    <property type="entry name" value="TRANSMEMBRANE PROTEIN 131 HOMOLOG"/>
    <property type="match status" value="1"/>
</dbReference>
<dbReference type="Proteomes" id="UP000092600">
    <property type="component" value="Unassembled WGS sequence"/>
</dbReference>
<accession>A0A199V0V6</accession>
<dbReference type="Pfam" id="PF24495">
    <property type="entry name" value="Ig_TMEM131_2"/>
    <property type="match status" value="1"/>
</dbReference>
<dbReference type="STRING" id="4615.A0A199V0V6"/>
<evidence type="ECO:0000256" key="1">
    <source>
        <dbReference type="ARBA" id="ARBA00004479"/>
    </source>
</evidence>
<proteinExistence type="inferred from homology"/>
<comment type="subcellular location">
    <subcellularLocation>
        <location evidence="1">Membrane</location>
        <topology evidence="1">Single-pass type I membrane protein</topology>
    </subcellularLocation>
</comment>
<evidence type="ECO:0000259" key="10">
    <source>
        <dbReference type="Pfam" id="PF12371"/>
    </source>
</evidence>
<dbReference type="InterPro" id="IPR056311">
    <property type="entry name" value="TMEM131_Ig_2"/>
</dbReference>
<feature type="compositionally biased region" description="Basic and acidic residues" evidence="7">
    <location>
        <begin position="1111"/>
        <end position="1120"/>
    </location>
</feature>
<feature type="compositionally biased region" description="Low complexity" evidence="7">
    <location>
        <begin position="995"/>
        <end position="1005"/>
    </location>
</feature>
<evidence type="ECO:0000256" key="2">
    <source>
        <dbReference type="ARBA" id="ARBA00006682"/>
    </source>
</evidence>
<sequence length="1254" mass="137016">GCSLIRYALVLCFVVLSFYLILPCEGKDCSRGDAGGCGSLLCFGLRDACADPLSFCFPSTQLGFLAQEDVDPKPNSEVSKESSRTGEIIAERLPSRSTAFEMSNGGIVTCSSIGPVRRLPDGLSSNRGNVGEDSAGLCQAPLVPDNWMRTSSGATSDLNENVDHAQLSGSSSLNVEISPPLLDWGANSLYSASLAFLTVANKNNDSVLLVYEPFSTDPQFYALGAEELSLSPGESASVVFVFLPRWLGSSSAHIILQTNFGGFVIQAKGIAAESPYKIEPLVGLDISVNEAISKNLSIFNPFDDALYVEEVTMWMSASESANQSAQVVCGLDGFNLEGALGSYIDKKEWYSMNSDEFRLPRVDIRPHRQWEVPPQNTKAIAEINLLPYLEGNVFGAICMKLRNLTTDRINSIVIPLELEVRGRAAYSDLTGSLLVSFESRAACEEKGSIFSLFLRNDASQLVSILSIEEVTESSKVFQIKYIKGLILFPRSVTQIALIGYSFPTSARSIIHDTTNLNCNLVVETNSSVSPIIKIPCQDFFHACLKYQASTGIVESDGSYVGLTLIQKEETSANSRTGSLGSIMEDSLKMKPKLLKASEADDLILGNWRSHGTMAVISVLKDQEVSFPVVQIGSRFSKWITVHNPSEKPALMQLVMNSEEIISDCKSAEDLSDLTFSSRSPEINSIETRFGFSLADSAITEAFVHPFGKALLGPIVFRPSNWCMWSSSALIRNNLSGLEWLPLRAFGGSHSLVLLDGPEPVWKLEFNLDLPINRNLSSSPLVENAKLSCNKQVMKEIYAKNTGELPLEVKKVKVSGTDCGSDGFMLHFCEGFALAPGESARLLLSYQTDFSAAIVHRDLELAMASGIFVIPMKASVSVNMLTLCRKSFFRTVNWGVSVLVFVAASTLILVFIRIIPHYFLVGTNDCYLKVETSENPLNKSEKPSFLSHSTKTTRSPRAQKKPEAGFVNRYPVTQHGVLDSPKRTEEIHSYDHQKKSTTLSPTTSPDKTIEDPGLIEAPQTNNLTIKVVKEKGRRRKRKAYGVGWAAKFEVSSSHSGNSTPSSPLSPSSSTPKQGWPISPETTVESPFAREPEEPKYQKKDSSENTGEVKVAAAEKHFENKRTPCPREQPSTTPKSAGKAPILPSPTFLAPSSPIAPHARAPGSKLMKENAAKAPENDVAEKKFVYDIWGDHFTGHLLGKPKEVLREAVDASEGDSQSFFAREPQSLMTMPSPQLVTSTPSHEMAPYDVTCLYQMN</sequence>
<dbReference type="InterPro" id="IPR022113">
    <property type="entry name" value="TMEM131L_N"/>
</dbReference>
<feature type="compositionally biased region" description="Basic and acidic residues" evidence="7">
    <location>
        <begin position="979"/>
        <end position="993"/>
    </location>
</feature>
<dbReference type="AlphaFoldDB" id="A0A199V0V6"/>
<dbReference type="Pfam" id="PF24474">
    <property type="entry name" value="DUF7579"/>
    <property type="match status" value="1"/>
</dbReference>
<evidence type="ECO:0000256" key="8">
    <source>
        <dbReference type="SAM" id="Phobius"/>
    </source>
</evidence>
<feature type="transmembrane region" description="Helical" evidence="8">
    <location>
        <begin position="860"/>
        <end position="881"/>
    </location>
</feature>
<evidence type="ECO:0000256" key="4">
    <source>
        <dbReference type="ARBA" id="ARBA00022729"/>
    </source>
</evidence>
<feature type="compositionally biased region" description="Basic and acidic residues" evidence="7">
    <location>
        <begin position="1086"/>
        <end position="1101"/>
    </location>
</feature>
<feature type="region of interest" description="Disordered" evidence="7">
    <location>
        <begin position="1049"/>
        <end position="1175"/>
    </location>
</feature>
<comment type="similarity">
    <text evidence="2">Belongs to the TMEM131 family.</text>
</comment>
<feature type="domain" description="DUF7579" evidence="11">
    <location>
        <begin position="432"/>
        <end position="547"/>
    </location>
</feature>
<gene>
    <name evidence="14" type="ORF">ACMD2_15131</name>
</gene>
<dbReference type="EMBL" id="LSRQ01003799">
    <property type="protein sequence ID" value="OAY70674.1"/>
    <property type="molecule type" value="Genomic_DNA"/>
</dbReference>
<evidence type="ECO:0000259" key="13">
    <source>
        <dbReference type="Pfam" id="PF24501"/>
    </source>
</evidence>
<feature type="compositionally biased region" description="Low complexity" evidence="7">
    <location>
        <begin position="1050"/>
        <end position="1070"/>
    </location>
</feature>
<feature type="compositionally biased region" description="Basic and acidic residues" evidence="7">
    <location>
        <begin position="1164"/>
        <end position="1175"/>
    </location>
</feature>
<feature type="compositionally biased region" description="Polar residues" evidence="7">
    <location>
        <begin position="945"/>
        <end position="955"/>
    </location>
</feature>
<dbReference type="InterPro" id="IPR055437">
    <property type="entry name" value="TMEM131L_Ig_5"/>
</dbReference>
<keyword evidence="6 8" id="KW-0472">Membrane</keyword>
<dbReference type="PANTHER" id="PTHR22050">
    <property type="entry name" value="RW1 PROTEIN HOMOLOG"/>
    <property type="match status" value="1"/>
</dbReference>
<comment type="caution">
    <text evidence="14">The sequence shown here is derived from an EMBL/GenBank/DDBJ whole genome shotgun (WGS) entry which is preliminary data.</text>
</comment>
<evidence type="ECO:0000313" key="15">
    <source>
        <dbReference type="Proteomes" id="UP000092600"/>
    </source>
</evidence>